<dbReference type="EMBL" id="ADAS02002949">
    <property type="protein sequence ID" value="OAV85702.1"/>
    <property type="molecule type" value="Genomic_DNA"/>
</dbReference>
<reference evidence="1" key="1">
    <citation type="submission" date="2009-11" db="EMBL/GenBank/DDBJ databases">
        <authorList>
            <consortium name="The Broad Institute Genome Sequencing Platform"/>
            <person name="Ward D."/>
            <person name="Feldgarden M."/>
            <person name="Earl A."/>
            <person name="Young S.K."/>
            <person name="Zeng Q."/>
            <person name="Koehrsen M."/>
            <person name="Alvarado L."/>
            <person name="Berlin A."/>
            <person name="Bochicchio J."/>
            <person name="Borenstein D."/>
            <person name="Chapman S.B."/>
            <person name="Chen Z."/>
            <person name="Engels R."/>
            <person name="Freedman E."/>
            <person name="Gellesch M."/>
            <person name="Goldberg J."/>
            <person name="Griggs A."/>
            <person name="Gujja S."/>
            <person name="Heilman E."/>
            <person name="Heiman D."/>
            <person name="Hepburn T."/>
            <person name="Howarth C."/>
            <person name="Jen D."/>
            <person name="Larson L."/>
            <person name="Lewis B."/>
            <person name="Mehta T."/>
            <person name="Park D."/>
            <person name="Pearson M."/>
            <person name="Roberts A."/>
            <person name="Saif S."/>
            <person name="Shea T."/>
            <person name="Shenoy N."/>
            <person name="Sisk P."/>
            <person name="Stolte C."/>
            <person name="Sykes S."/>
            <person name="Thomson T."/>
            <person name="Walk T."/>
            <person name="White J."/>
            <person name="Yandava C."/>
            <person name="Izard J."/>
            <person name="Baranova O.V."/>
            <person name="Blanton J.M."/>
            <person name="Tanner A.C."/>
            <person name="Dewhirst F.E."/>
            <person name="Haas B."/>
            <person name="Nusbaum C."/>
            <person name="Birren B."/>
        </authorList>
    </citation>
    <scope>NUCLEOTIDE SEQUENCE [LARGE SCALE GENOMIC DNA]</scope>
    <source>
        <strain evidence="1">1-1 BBBD Race 1</strain>
    </source>
</reference>
<proteinExistence type="predicted"/>
<dbReference type="Proteomes" id="UP000005240">
    <property type="component" value="Unassembled WGS sequence"/>
</dbReference>
<evidence type="ECO:0000313" key="2">
    <source>
        <dbReference type="EnsemblFungi" id="PTTG_30333-t43_1-p1"/>
    </source>
</evidence>
<accession>A0A180FZJ9</accession>
<reference evidence="2" key="4">
    <citation type="submission" date="2025-05" db="UniProtKB">
        <authorList>
            <consortium name="EnsemblFungi"/>
        </authorList>
    </citation>
    <scope>IDENTIFICATION</scope>
    <source>
        <strain evidence="2">isolate 1-1 / race 1 (BBBD)</strain>
    </source>
</reference>
<keyword evidence="3" id="KW-1185">Reference proteome</keyword>
<protein>
    <submittedName>
        <fullName evidence="1 2">Uncharacterized protein</fullName>
    </submittedName>
</protein>
<gene>
    <name evidence="1" type="ORF">PTTG_30333</name>
</gene>
<dbReference type="PANTHER" id="PTHR37332">
    <property type="entry name" value="EXPRESSED PROTEIN"/>
    <property type="match status" value="1"/>
</dbReference>
<evidence type="ECO:0000313" key="1">
    <source>
        <dbReference type="EMBL" id="OAV85702.1"/>
    </source>
</evidence>
<evidence type="ECO:0000313" key="3">
    <source>
        <dbReference type="Proteomes" id="UP000005240"/>
    </source>
</evidence>
<name>A0A180FZJ9_PUCT1</name>
<dbReference type="AlphaFoldDB" id="A0A180FZJ9"/>
<feature type="non-terminal residue" evidence="1">
    <location>
        <position position="139"/>
    </location>
</feature>
<feature type="non-terminal residue" evidence="1">
    <location>
        <position position="1"/>
    </location>
</feature>
<dbReference type="EnsemblFungi" id="PTTG_30333-t43_1">
    <property type="protein sequence ID" value="PTTG_30333-t43_1-p1"/>
    <property type="gene ID" value="PTTG_30333"/>
</dbReference>
<sequence length="139" mass="15413">EAGPSPLGGQGAGKPWTIRDSLSSAANSGASTTTTTNTVESLLTLAHKRITTLVYLKNVHKGKVHWFNTILLSRPKLKKWFEHQRVVTRTTKFAIVGMSLSSLLDINNLQDFLKAMINLLYEFKCIPNNNFKPKISSLS</sequence>
<reference evidence="1" key="2">
    <citation type="submission" date="2016-05" db="EMBL/GenBank/DDBJ databases">
        <title>Comparative analysis highlights variable genome content of wheat rusts and divergence of the mating loci.</title>
        <authorList>
            <person name="Cuomo C.A."/>
            <person name="Bakkeren G."/>
            <person name="Szabo L."/>
            <person name="Khalil H."/>
            <person name="Joly D."/>
            <person name="Goldberg J."/>
            <person name="Young S."/>
            <person name="Zeng Q."/>
            <person name="Fellers J."/>
        </authorList>
    </citation>
    <scope>NUCLEOTIDE SEQUENCE [LARGE SCALE GENOMIC DNA]</scope>
    <source>
        <strain evidence="1">1-1 BBBD Race 1</strain>
    </source>
</reference>
<organism evidence="1">
    <name type="scientific">Puccinia triticina (isolate 1-1 / race 1 (BBBD))</name>
    <name type="common">Brown leaf rust fungus</name>
    <dbReference type="NCBI Taxonomy" id="630390"/>
    <lineage>
        <taxon>Eukaryota</taxon>
        <taxon>Fungi</taxon>
        <taxon>Dikarya</taxon>
        <taxon>Basidiomycota</taxon>
        <taxon>Pucciniomycotina</taxon>
        <taxon>Pucciniomycetes</taxon>
        <taxon>Pucciniales</taxon>
        <taxon>Pucciniaceae</taxon>
        <taxon>Puccinia</taxon>
    </lineage>
</organism>
<reference evidence="2 3" key="3">
    <citation type="journal article" date="2017" name="G3 (Bethesda)">
        <title>Comparative analysis highlights variable genome content of wheat rusts and divergence of the mating loci.</title>
        <authorList>
            <person name="Cuomo C.A."/>
            <person name="Bakkeren G."/>
            <person name="Khalil H.B."/>
            <person name="Panwar V."/>
            <person name="Joly D."/>
            <person name="Linning R."/>
            <person name="Sakthikumar S."/>
            <person name="Song X."/>
            <person name="Adiconis X."/>
            <person name="Fan L."/>
            <person name="Goldberg J.M."/>
            <person name="Levin J.Z."/>
            <person name="Young S."/>
            <person name="Zeng Q."/>
            <person name="Anikster Y."/>
            <person name="Bruce M."/>
            <person name="Wang M."/>
            <person name="Yin C."/>
            <person name="McCallum B."/>
            <person name="Szabo L.J."/>
            <person name="Hulbert S."/>
            <person name="Chen X."/>
            <person name="Fellers J.P."/>
        </authorList>
    </citation>
    <scope>NUCLEOTIDE SEQUENCE</scope>
    <source>
        <strain evidence="3">Isolate 1-1 / race 1 (BBBD)</strain>
        <strain evidence="2">isolate 1-1 / race 1 (BBBD)</strain>
    </source>
</reference>
<dbReference type="PANTHER" id="PTHR37332:SF1">
    <property type="entry name" value="ELMO DOMAIN-CONTAINING PROTEIN"/>
    <property type="match status" value="1"/>
</dbReference>
<dbReference type="VEuPathDB" id="FungiDB:PTTG_30333"/>
<dbReference type="OrthoDB" id="14339at2759"/>